<dbReference type="EMBL" id="FMAC01000002">
    <property type="protein sequence ID" value="SCB16527.1"/>
    <property type="molecule type" value="Genomic_DNA"/>
</dbReference>
<proteinExistence type="predicted"/>
<reference evidence="3" key="1">
    <citation type="submission" date="2016-08" db="EMBL/GenBank/DDBJ databases">
        <authorList>
            <person name="Varghese N."/>
            <person name="Submissions Spin"/>
        </authorList>
    </citation>
    <scope>NUCLEOTIDE SEQUENCE [LARGE SCALE GENOMIC DNA]</scope>
    <source>
        <strain evidence="3">CCBAU 57015</strain>
    </source>
</reference>
<feature type="compositionally biased region" description="Polar residues" evidence="1">
    <location>
        <begin position="36"/>
        <end position="49"/>
    </location>
</feature>
<organism evidence="2 3">
    <name type="scientific">Rhizobium hainanense</name>
    <dbReference type="NCBI Taxonomy" id="52131"/>
    <lineage>
        <taxon>Bacteria</taxon>
        <taxon>Pseudomonadati</taxon>
        <taxon>Pseudomonadota</taxon>
        <taxon>Alphaproteobacteria</taxon>
        <taxon>Hyphomicrobiales</taxon>
        <taxon>Rhizobiaceae</taxon>
        <taxon>Rhizobium/Agrobacterium group</taxon>
        <taxon>Rhizobium</taxon>
    </lineage>
</organism>
<protein>
    <submittedName>
        <fullName evidence="2">Uncharacterized protein</fullName>
    </submittedName>
</protein>
<sequence>MTVLNIAGHRVTVDDSFQQLSPDEQNATVAEIAKTLGSQPAPQPDNSSVVPGKTDTGVGRLISGQPADPRDSIAGRVDAFGRGVADTLSFGLADEIAAQAKSGPLSVQRPPDEYYNSGIYAGEYNPLGAVARFLNAPFASDTKDADYNKALADERAVNASDEQNRGGYRLAGQITGGVAGGAGLAKSGLSLTANAVNRGASLGRVAAAGAGEGAILGGAQGFGSGEGGFLNRLQSGAAGGAIGLAAGAAAPYVAAGAGSFLRSLLAPITSRLNPAPAANRALGTAMQRAGVTADDVANSIQSAINDGQQGYAVADAIGNAGQRMLSSVARTPNDARQEVVNQLLTRQAGQGERLSNAIAEGFAAPDTAAQRAATLTGARDAEANQLYGAARRDAGAVNVSPVLDTIDQTLSPGVNQVVNPRDNIGYDTIEGALARVRNMLSDGNSQVTDFNTLFRAKMDVDDMIQRATNQGANWRANALGQVQREINNALAAASPSYRQAAANYAERSGVIDAVDAGTAAASGRTRAADNIGGFNVMTPDQQQAFRAGYADPLVTRVEAAASSPTTNKARMLVTPKYESEFQAFAAPGMGDQLGNRVAREQRMFETMNQAIGGSRTADNLADMSDIANFDPAVLTNLFSGNLKTAAVQAAVRVLNEGKGMPPRVIDRIGRGLMETDPQAAQNLLTVASSKVTSDTAKRGLATAILNNLVSAAPGRIAASN</sequence>
<evidence type="ECO:0000313" key="3">
    <source>
        <dbReference type="Proteomes" id="UP000186228"/>
    </source>
</evidence>
<keyword evidence="3" id="KW-1185">Reference proteome</keyword>
<evidence type="ECO:0000256" key="1">
    <source>
        <dbReference type="SAM" id="MobiDB-lite"/>
    </source>
</evidence>
<dbReference type="STRING" id="52131.GA0061100_102623"/>
<accession>A0A1C3UMG0</accession>
<name>A0A1C3UMG0_9HYPH</name>
<evidence type="ECO:0000313" key="2">
    <source>
        <dbReference type="EMBL" id="SCB16527.1"/>
    </source>
</evidence>
<feature type="region of interest" description="Disordered" evidence="1">
    <location>
        <begin position="36"/>
        <end position="70"/>
    </location>
</feature>
<gene>
    <name evidence="2" type="ORF">GA0061100_102623</name>
</gene>
<dbReference type="AlphaFoldDB" id="A0A1C3UMG0"/>
<dbReference type="Proteomes" id="UP000186228">
    <property type="component" value="Unassembled WGS sequence"/>
</dbReference>
<dbReference type="RefSeq" id="WP_083961304.1">
    <property type="nucleotide sequence ID" value="NZ_FMAC01000002.1"/>
</dbReference>